<dbReference type="CDD" id="cd09272">
    <property type="entry name" value="RNase_HI_RT_Ty1"/>
    <property type="match status" value="1"/>
</dbReference>
<organism evidence="1 2">
    <name type="scientific">Penicillium polonicum</name>
    <dbReference type="NCBI Taxonomy" id="60169"/>
    <lineage>
        <taxon>Eukaryota</taxon>
        <taxon>Fungi</taxon>
        <taxon>Dikarya</taxon>
        <taxon>Ascomycota</taxon>
        <taxon>Pezizomycotina</taxon>
        <taxon>Eurotiomycetes</taxon>
        <taxon>Eurotiomycetidae</taxon>
        <taxon>Eurotiales</taxon>
        <taxon>Aspergillaceae</taxon>
        <taxon>Penicillium</taxon>
    </lineage>
</organism>
<proteinExistence type="predicted"/>
<keyword evidence="2" id="KW-1185">Reference proteome</keyword>
<dbReference type="STRING" id="60169.A0A1V6NAX5"/>
<dbReference type="Proteomes" id="UP000191408">
    <property type="component" value="Unassembled WGS sequence"/>
</dbReference>
<protein>
    <recommendedName>
        <fullName evidence="3">Reverse transcriptase Ty1/copia-type domain-containing protein</fullName>
    </recommendedName>
</protein>
<dbReference type="AlphaFoldDB" id="A0A1V6NAX5"/>
<evidence type="ECO:0000313" key="1">
    <source>
        <dbReference type="EMBL" id="OQD61606.1"/>
    </source>
</evidence>
<comment type="caution">
    <text evidence="1">The sequence shown here is derived from an EMBL/GenBank/DDBJ whole genome shotgun (WGS) entry which is preliminary data.</text>
</comment>
<dbReference type="PANTHER" id="PTHR11439:SF483">
    <property type="entry name" value="PEPTIDE SYNTHASE GLIP-LIKE, PUTATIVE (AFU_ORTHOLOGUE AFUA_3G12920)-RELATED"/>
    <property type="match status" value="1"/>
</dbReference>
<name>A0A1V6NAX5_PENPO</name>
<dbReference type="EMBL" id="MDYM01000016">
    <property type="protein sequence ID" value="OQD61606.1"/>
    <property type="molecule type" value="Genomic_DNA"/>
</dbReference>
<gene>
    <name evidence="1" type="ORF">PENPOL_c016G01137</name>
</gene>
<sequence length="130" mass="13940">MSVSSGIRVGSSDEDFCFDPVLVLVHGQSVPVYSGMGWLISSIPELGSLGTRYCDADWAGPHSEKGLSTSGFVFKMAGGPISWTSKKQTCVALSTTESEYIAEALVTQEAIWLTQSFTEIGIDGFPRKPI</sequence>
<evidence type="ECO:0008006" key="3">
    <source>
        <dbReference type="Google" id="ProtNLM"/>
    </source>
</evidence>
<reference evidence="2" key="1">
    <citation type="journal article" date="2017" name="Nat. Microbiol.">
        <title>Global analysis of biosynthetic gene clusters reveals vast potential of secondary metabolite production in Penicillium species.</title>
        <authorList>
            <person name="Nielsen J.C."/>
            <person name="Grijseels S."/>
            <person name="Prigent S."/>
            <person name="Ji B."/>
            <person name="Dainat J."/>
            <person name="Nielsen K.F."/>
            <person name="Frisvad J.C."/>
            <person name="Workman M."/>
            <person name="Nielsen J."/>
        </authorList>
    </citation>
    <scope>NUCLEOTIDE SEQUENCE [LARGE SCALE GENOMIC DNA]</scope>
    <source>
        <strain evidence="2">IBT 4502</strain>
    </source>
</reference>
<dbReference type="PANTHER" id="PTHR11439">
    <property type="entry name" value="GAG-POL-RELATED RETROTRANSPOSON"/>
    <property type="match status" value="1"/>
</dbReference>
<evidence type="ECO:0000313" key="2">
    <source>
        <dbReference type="Proteomes" id="UP000191408"/>
    </source>
</evidence>
<accession>A0A1V6NAX5</accession>